<evidence type="ECO:0000313" key="1">
    <source>
        <dbReference type="EMBL" id="KAK0069265.1"/>
    </source>
</evidence>
<keyword evidence="2" id="KW-1185">Reference proteome</keyword>
<sequence length="77" mass="8628">MCPNCLPISKPGSRRTLITSSQFLTDLNLPRKISITRATPFSYNVRAADIYFKPLSPTTCTTTCPTTRPNYLSNYLP</sequence>
<organism evidence="1 2">
    <name type="scientific">Biomphalaria pfeifferi</name>
    <name type="common">Bloodfluke planorb</name>
    <name type="synonym">Freshwater snail</name>
    <dbReference type="NCBI Taxonomy" id="112525"/>
    <lineage>
        <taxon>Eukaryota</taxon>
        <taxon>Metazoa</taxon>
        <taxon>Spiralia</taxon>
        <taxon>Lophotrochozoa</taxon>
        <taxon>Mollusca</taxon>
        <taxon>Gastropoda</taxon>
        <taxon>Heterobranchia</taxon>
        <taxon>Euthyneura</taxon>
        <taxon>Panpulmonata</taxon>
        <taxon>Hygrophila</taxon>
        <taxon>Lymnaeoidea</taxon>
        <taxon>Planorbidae</taxon>
        <taxon>Biomphalaria</taxon>
    </lineage>
</organism>
<dbReference type="AlphaFoldDB" id="A0AAD8CAA5"/>
<gene>
    <name evidence="1" type="ORF">Bpfe_001447</name>
</gene>
<dbReference type="Proteomes" id="UP001233172">
    <property type="component" value="Unassembled WGS sequence"/>
</dbReference>
<reference evidence="1" key="2">
    <citation type="submission" date="2023-04" db="EMBL/GenBank/DDBJ databases">
        <authorList>
            <person name="Bu L."/>
            <person name="Lu L."/>
            <person name="Laidemitt M.R."/>
            <person name="Zhang S.M."/>
            <person name="Mutuku M."/>
            <person name="Mkoji G."/>
            <person name="Steinauer M."/>
            <person name="Loker E.S."/>
        </authorList>
    </citation>
    <scope>NUCLEOTIDE SEQUENCE</scope>
    <source>
        <strain evidence="1">KasaAsao</strain>
        <tissue evidence="1">Whole Snail</tissue>
    </source>
</reference>
<proteinExistence type="predicted"/>
<comment type="caution">
    <text evidence="1">The sequence shown here is derived from an EMBL/GenBank/DDBJ whole genome shotgun (WGS) entry which is preliminary data.</text>
</comment>
<reference evidence="1" key="1">
    <citation type="journal article" date="2023" name="PLoS Negl. Trop. Dis.">
        <title>A genome sequence for Biomphalaria pfeifferi, the major vector snail for the human-infecting parasite Schistosoma mansoni.</title>
        <authorList>
            <person name="Bu L."/>
            <person name="Lu L."/>
            <person name="Laidemitt M.R."/>
            <person name="Zhang S.M."/>
            <person name="Mutuku M."/>
            <person name="Mkoji G."/>
            <person name="Steinauer M."/>
            <person name="Loker E.S."/>
        </authorList>
    </citation>
    <scope>NUCLEOTIDE SEQUENCE</scope>
    <source>
        <strain evidence="1">KasaAsao</strain>
    </source>
</reference>
<protein>
    <submittedName>
        <fullName evidence="1">Uncharacterized protein</fullName>
    </submittedName>
</protein>
<name>A0AAD8CAA5_BIOPF</name>
<accession>A0AAD8CAA5</accession>
<dbReference type="EMBL" id="JASAOG010000003">
    <property type="protein sequence ID" value="KAK0069265.1"/>
    <property type="molecule type" value="Genomic_DNA"/>
</dbReference>
<evidence type="ECO:0000313" key="2">
    <source>
        <dbReference type="Proteomes" id="UP001233172"/>
    </source>
</evidence>